<dbReference type="KEGG" id="eff:skT53_23980"/>
<feature type="binding site" evidence="20">
    <location>
        <position position="22"/>
    </location>
    <ligand>
        <name>UDP-N-acetyl-alpha-D-glucosamine</name>
        <dbReference type="ChEBI" id="CHEBI:57705"/>
    </ligand>
</feature>
<evidence type="ECO:0000256" key="6">
    <source>
        <dbReference type="ARBA" id="ARBA00022490"/>
    </source>
</evidence>
<dbReference type="InterPro" id="IPR018357">
    <property type="entry name" value="Hexapep_transf_CS"/>
</dbReference>
<comment type="similarity">
    <text evidence="5 20">In the N-terminal section; belongs to the N-acetylglucosamine-1-phosphate uridyltransferase family.</text>
</comment>
<feature type="binding site" evidence="20">
    <location>
        <position position="139"/>
    </location>
    <ligand>
        <name>UDP-N-acetyl-alpha-D-glucosamine</name>
        <dbReference type="ChEBI" id="CHEBI:57705"/>
    </ligand>
</feature>
<evidence type="ECO:0000259" key="21">
    <source>
        <dbReference type="Pfam" id="PF00483"/>
    </source>
</evidence>
<evidence type="ECO:0000256" key="9">
    <source>
        <dbReference type="ARBA" id="ARBA00022723"/>
    </source>
</evidence>
<evidence type="ECO:0000256" key="20">
    <source>
        <dbReference type="HAMAP-Rule" id="MF_01631"/>
    </source>
</evidence>
<dbReference type="NCBIfam" id="NF010934">
    <property type="entry name" value="PRK14354.1"/>
    <property type="match status" value="1"/>
</dbReference>
<evidence type="ECO:0000256" key="11">
    <source>
        <dbReference type="ARBA" id="ARBA00022842"/>
    </source>
</evidence>
<feature type="binding site" evidence="20">
    <location>
        <position position="439"/>
    </location>
    <ligand>
        <name>acetyl-CoA</name>
        <dbReference type="ChEBI" id="CHEBI:57288"/>
    </ligand>
</feature>
<keyword evidence="23" id="KW-1185">Reference proteome</keyword>
<dbReference type="GO" id="GO:0005737">
    <property type="term" value="C:cytoplasm"/>
    <property type="evidence" value="ECO:0007669"/>
    <property type="project" value="UniProtKB-SubCell"/>
</dbReference>
<feature type="binding site" evidence="20">
    <location>
        <position position="376"/>
    </location>
    <ligand>
        <name>UDP-N-acetyl-alpha-D-glucosamine</name>
        <dbReference type="ChEBI" id="CHEBI:57705"/>
    </ligand>
</feature>
<evidence type="ECO:0000256" key="4">
    <source>
        <dbReference type="ARBA" id="ARBA00007707"/>
    </source>
</evidence>
<reference evidence="22 23" key="1">
    <citation type="submission" date="2020-08" db="EMBL/GenBank/DDBJ databases">
        <title>Complete Genome Sequence of Effusibacillus dendaii Strain skT53, Isolated from Farmland soil.</title>
        <authorList>
            <person name="Konishi T."/>
            <person name="Kawasaki H."/>
        </authorList>
    </citation>
    <scope>NUCLEOTIDE SEQUENCE [LARGE SCALE GENOMIC DNA]</scope>
    <source>
        <strain evidence="23">skT53</strain>
    </source>
</reference>
<dbReference type="InterPro" id="IPR011004">
    <property type="entry name" value="Trimer_LpxA-like_sf"/>
</dbReference>
<feature type="binding site" evidence="20">
    <location>
        <position position="169"/>
    </location>
    <ligand>
        <name>UDP-N-acetyl-alpha-D-glucosamine</name>
        <dbReference type="ChEBI" id="CHEBI:57705"/>
    </ligand>
</feature>
<comment type="pathway">
    <text evidence="20">Bacterial outer membrane biogenesis; LPS lipid A biosynthesis.</text>
</comment>
<dbReference type="InterPro" id="IPR029044">
    <property type="entry name" value="Nucleotide-diphossugar_trans"/>
</dbReference>
<feature type="binding site" evidence="20">
    <location>
        <position position="72"/>
    </location>
    <ligand>
        <name>UDP-N-acetyl-alpha-D-glucosamine</name>
        <dbReference type="ChEBI" id="CHEBI:57705"/>
    </ligand>
</feature>
<evidence type="ECO:0000313" key="22">
    <source>
        <dbReference type="EMBL" id="BCJ87413.1"/>
    </source>
</evidence>
<keyword evidence="6 20" id="KW-0963">Cytoplasm</keyword>
<evidence type="ECO:0000256" key="5">
    <source>
        <dbReference type="ARBA" id="ARBA00007947"/>
    </source>
</evidence>
<comment type="subcellular location">
    <subcellularLocation>
        <location evidence="1 20">Cytoplasm</location>
    </subcellularLocation>
</comment>
<dbReference type="Gene3D" id="2.160.10.10">
    <property type="entry name" value="Hexapeptide repeat proteins"/>
    <property type="match status" value="1"/>
</dbReference>
<keyword evidence="8 20" id="KW-0548">Nucleotidyltransferase</keyword>
<dbReference type="Proteomes" id="UP000593802">
    <property type="component" value="Chromosome"/>
</dbReference>
<dbReference type="InterPro" id="IPR001451">
    <property type="entry name" value="Hexapep"/>
</dbReference>
<keyword evidence="9 20" id="KW-0479">Metal-binding</keyword>
<keyword evidence="15 20" id="KW-0012">Acyltransferase</keyword>
<feature type="binding site" evidence="20">
    <location>
        <position position="227"/>
    </location>
    <ligand>
        <name>UDP-N-acetyl-alpha-D-glucosamine</name>
        <dbReference type="ChEBI" id="CHEBI:57705"/>
    </ligand>
</feature>
<comment type="pathway">
    <text evidence="2 20">Nucleotide-sugar biosynthesis; UDP-N-acetyl-alpha-D-glucosamine biosynthesis; N-acetyl-alpha-D-glucosamine 1-phosphate from alpha-D-glucosamine 6-phosphate (route II): step 2/2.</text>
</comment>
<dbReference type="InterPro" id="IPR005882">
    <property type="entry name" value="Bifunctional_GlmU"/>
</dbReference>
<dbReference type="GO" id="GO:0008360">
    <property type="term" value="P:regulation of cell shape"/>
    <property type="evidence" value="ECO:0007669"/>
    <property type="project" value="UniProtKB-KW"/>
</dbReference>
<comment type="similarity">
    <text evidence="4 20">In the C-terminal section; belongs to the transferase hexapeptide repeat family.</text>
</comment>
<evidence type="ECO:0000256" key="19">
    <source>
        <dbReference type="ARBA" id="ARBA00049628"/>
    </source>
</evidence>
<evidence type="ECO:0000256" key="16">
    <source>
        <dbReference type="ARBA" id="ARBA00023316"/>
    </source>
</evidence>
<dbReference type="PROSITE" id="PS00101">
    <property type="entry name" value="HEXAPEP_TRANSFERASES"/>
    <property type="match status" value="1"/>
</dbReference>
<gene>
    <name evidence="20 22" type="primary">glmU</name>
    <name evidence="22" type="ORF">skT53_23980</name>
</gene>
<feature type="binding site" evidence="20">
    <location>
        <position position="350"/>
    </location>
    <ligand>
        <name>UDP-N-acetyl-alpha-D-glucosamine</name>
        <dbReference type="ChEBI" id="CHEBI:57705"/>
    </ligand>
</feature>
<dbReference type="GO" id="GO:0019134">
    <property type="term" value="F:glucosamine-1-phosphate N-acetyltransferase activity"/>
    <property type="evidence" value="ECO:0007669"/>
    <property type="project" value="UniProtKB-UniRule"/>
</dbReference>
<feature type="binding site" evidence="20">
    <location>
        <begin position="8"/>
        <end position="11"/>
    </location>
    <ligand>
        <name>UDP-N-acetyl-alpha-D-glucosamine</name>
        <dbReference type="ChEBI" id="CHEBI:57705"/>
    </ligand>
</feature>
<feature type="region of interest" description="N-acetyltransferase" evidence="20">
    <location>
        <begin position="251"/>
        <end position="465"/>
    </location>
</feature>
<protein>
    <recommendedName>
        <fullName evidence="20">Bifunctional protein GlmU</fullName>
    </recommendedName>
    <domain>
        <recommendedName>
            <fullName evidence="20">UDP-N-acetylglucosamine pyrophosphorylase</fullName>
            <ecNumber evidence="20">2.7.7.23</ecNumber>
        </recommendedName>
        <alternativeName>
            <fullName evidence="20">N-acetylglucosamine-1-phosphate uridyltransferase</fullName>
        </alternativeName>
    </domain>
    <domain>
        <recommendedName>
            <fullName evidence="20">Glucosamine-1-phosphate N-acetyltransferase</fullName>
            <ecNumber evidence="20">2.3.1.157</ecNumber>
        </recommendedName>
    </domain>
</protein>
<accession>A0A7I8DB53</accession>
<feature type="active site" description="Proton acceptor" evidence="20">
    <location>
        <position position="362"/>
    </location>
</feature>
<evidence type="ECO:0000256" key="15">
    <source>
        <dbReference type="ARBA" id="ARBA00023315"/>
    </source>
</evidence>
<comment type="subunit">
    <text evidence="20">Homotrimer.</text>
</comment>
<dbReference type="GO" id="GO:0000287">
    <property type="term" value="F:magnesium ion binding"/>
    <property type="evidence" value="ECO:0007669"/>
    <property type="project" value="UniProtKB-UniRule"/>
</dbReference>
<dbReference type="CDD" id="cd02540">
    <property type="entry name" value="GT2_GlmU_N_bac"/>
    <property type="match status" value="1"/>
</dbReference>
<comment type="catalytic activity">
    <reaction evidence="17 20">
        <text>alpha-D-glucosamine 1-phosphate + acetyl-CoA = N-acetyl-alpha-D-glucosamine 1-phosphate + CoA + H(+)</text>
        <dbReference type="Rhea" id="RHEA:13725"/>
        <dbReference type="ChEBI" id="CHEBI:15378"/>
        <dbReference type="ChEBI" id="CHEBI:57287"/>
        <dbReference type="ChEBI" id="CHEBI:57288"/>
        <dbReference type="ChEBI" id="CHEBI:57776"/>
        <dbReference type="ChEBI" id="CHEBI:58516"/>
        <dbReference type="EC" id="2.3.1.157"/>
    </reaction>
</comment>
<proteinExistence type="inferred from homology"/>
<dbReference type="EMBL" id="AP023366">
    <property type="protein sequence ID" value="BCJ87413.1"/>
    <property type="molecule type" value="Genomic_DNA"/>
</dbReference>
<feature type="binding site" evidence="20">
    <location>
        <position position="422"/>
    </location>
    <ligand>
        <name>acetyl-CoA</name>
        <dbReference type="ChEBI" id="CHEBI:57288"/>
    </ligand>
</feature>
<dbReference type="GO" id="GO:0071555">
    <property type="term" value="P:cell wall organization"/>
    <property type="evidence" value="ECO:0007669"/>
    <property type="project" value="UniProtKB-KW"/>
</dbReference>
<evidence type="ECO:0000256" key="7">
    <source>
        <dbReference type="ARBA" id="ARBA00022679"/>
    </source>
</evidence>
<dbReference type="UniPathway" id="UPA00113">
    <property type="reaction ID" value="UER00532"/>
</dbReference>
<comment type="caution">
    <text evidence="20">Lacks conserved residue(s) required for the propagation of feature annotation.</text>
</comment>
<dbReference type="PANTHER" id="PTHR43584:SF3">
    <property type="entry name" value="BIFUNCTIONAL PROTEIN GLMU"/>
    <property type="match status" value="1"/>
</dbReference>
<dbReference type="GO" id="GO:0000902">
    <property type="term" value="P:cell morphogenesis"/>
    <property type="evidence" value="ECO:0007669"/>
    <property type="project" value="UniProtKB-UniRule"/>
</dbReference>
<dbReference type="RefSeq" id="WP_200757375.1">
    <property type="nucleotide sequence ID" value="NZ_AP023366.1"/>
</dbReference>
<dbReference type="EC" id="2.7.7.23" evidence="20"/>
<keyword evidence="16 20" id="KW-0961">Cell wall biogenesis/degradation</keyword>
<feature type="binding site" evidence="20">
    <location>
        <position position="365"/>
    </location>
    <ligand>
        <name>UDP-N-acetyl-alpha-D-glucosamine</name>
        <dbReference type="ChEBI" id="CHEBI:57705"/>
    </ligand>
</feature>
<comment type="function">
    <text evidence="19 20">Catalyzes the last two sequential reactions in the de novo biosynthetic pathway for UDP-N-acetylglucosamine (UDP-GlcNAc). The C-terminal domain catalyzes the transfer of acetyl group from acetyl coenzyme A to glucosamine-1-phosphate (GlcN-1-P) to produce N-acetylglucosamine-1-phosphate (GlcNAc-1-P), which is converted into UDP-GlcNAc by the transfer of uridine 5-monophosphate (from uridine 5-triphosphate), a reaction catalyzed by the N-terminal domain.</text>
</comment>
<keyword evidence="11 20" id="KW-0460">Magnesium</keyword>
<dbReference type="InterPro" id="IPR038009">
    <property type="entry name" value="GlmU_C_LbH"/>
</dbReference>
<keyword evidence="12 20" id="KW-0133">Cell shape</keyword>
<evidence type="ECO:0000256" key="14">
    <source>
        <dbReference type="ARBA" id="ARBA00023268"/>
    </source>
</evidence>
<dbReference type="NCBIfam" id="TIGR01173">
    <property type="entry name" value="glmU"/>
    <property type="match status" value="1"/>
</dbReference>
<evidence type="ECO:0000256" key="1">
    <source>
        <dbReference type="ARBA" id="ARBA00004496"/>
    </source>
</evidence>
<evidence type="ECO:0000256" key="10">
    <source>
        <dbReference type="ARBA" id="ARBA00022737"/>
    </source>
</evidence>
<feature type="domain" description="Nucleotidyl transferase" evidence="21">
    <location>
        <begin position="5"/>
        <end position="215"/>
    </location>
</feature>
<dbReference type="SUPFAM" id="SSF53448">
    <property type="entry name" value="Nucleotide-diphospho-sugar transferases"/>
    <property type="match status" value="1"/>
</dbReference>
<feature type="binding site" evidence="20">
    <location>
        <begin position="77"/>
        <end position="78"/>
    </location>
    <ligand>
        <name>UDP-N-acetyl-alpha-D-glucosamine</name>
        <dbReference type="ChEBI" id="CHEBI:57705"/>
    </ligand>
</feature>
<dbReference type="AlphaFoldDB" id="A0A7I8DB53"/>
<feature type="binding site" evidence="20">
    <location>
        <position position="332"/>
    </location>
    <ligand>
        <name>UDP-N-acetyl-alpha-D-glucosamine</name>
        <dbReference type="ChEBI" id="CHEBI:57705"/>
    </ligand>
</feature>
<dbReference type="HAMAP" id="MF_01631">
    <property type="entry name" value="GlmU"/>
    <property type="match status" value="1"/>
</dbReference>
<feature type="region of interest" description="Pyrophosphorylase" evidence="20">
    <location>
        <begin position="1"/>
        <end position="229"/>
    </location>
</feature>
<dbReference type="UniPathway" id="UPA00973"/>
<feature type="binding site" evidence="20">
    <location>
        <position position="227"/>
    </location>
    <ligand>
        <name>Mg(2+)</name>
        <dbReference type="ChEBI" id="CHEBI:18420"/>
    </ligand>
</feature>
<dbReference type="Pfam" id="PF00483">
    <property type="entry name" value="NTP_transferase"/>
    <property type="match status" value="1"/>
</dbReference>
<feature type="region of interest" description="Linker" evidence="20">
    <location>
        <begin position="230"/>
        <end position="250"/>
    </location>
</feature>
<evidence type="ECO:0000313" key="23">
    <source>
        <dbReference type="Proteomes" id="UP000593802"/>
    </source>
</evidence>
<organism evidence="22 23">
    <name type="scientific">Effusibacillus dendaii</name>
    <dbReference type="NCBI Taxonomy" id="2743772"/>
    <lineage>
        <taxon>Bacteria</taxon>
        <taxon>Bacillati</taxon>
        <taxon>Bacillota</taxon>
        <taxon>Bacilli</taxon>
        <taxon>Bacillales</taxon>
        <taxon>Alicyclobacillaceae</taxon>
        <taxon>Effusibacillus</taxon>
    </lineage>
</organism>
<evidence type="ECO:0000256" key="3">
    <source>
        <dbReference type="ARBA" id="ARBA00005208"/>
    </source>
</evidence>
<dbReference type="GO" id="GO:0006048">
    <property type="term" value="P:UDP-N-acetylglucosamine biosynthetic process"/>
    <property type="evidence" value="ECO:0007669"/>
    <property type="project" value="UniProtKB-UniPathway"/>
</dbReference>
<keyword evidence="10 20" id="KW-0677">Repeat</keyword>
<dbReference type="GO" id="GO:0009245">
    <property type="term" value="P:lipid A biosynthetic process"/>
    <property type="evidence" value="ECO:0007669"/>
    <property type="project" value="UniProtKB-UniRule"/>
</dbReference>
<keyword evidence="14 20" id="KW-0511">Multifunctional enzyme</keyword>
<evidence type="ECO:0000256" key="17">
    <source>
        <dbReference type="ARBA" id="ARBA00048247"/>
    </source>
</evidence>
<evidence type="ECO:0000256" key="8">
    <source>
        <dbReference type="ARBA" id="ARBA00022695"/>
    </source>
</evidence>
<evidence type="ECO:0000256" key="13">
    <source>
        <dbReference type="ARBA" id="ARBA00022984"/>
    </source>
</evidence>
<dbReference type="Pfam" id="PF00132">
    <property type="entry name" value="Hexapep"/>
    <property type="match status" value="1"/>
</dbReference>
<evidence type="ECO:0000256" key="2">
    <source>
        <dbReference type="ARBA" id="ARBA00005166"/>
    </source>
</evidence>
<dbReference type="InterPro" id="IPR050065">
    <property type="entry name" value="GlmU-like"/>
</dbReference>
<comment type="catalytic activity">
    <reaction evidence="18 20">
        <text>N-acetyl-alpha-D-glucosamine 1-phosphate + UTP + H(+) = UDP-N-acetyl-alpha-D-glucosamine + diphosphate</text>
        <dbReference type="Rhea" id="RHEA:13509"/>
        <dbReference type="ChEBI" id="CHEBI:15378"/>
        <dbReference type="ChEBI" id="CHEBI:33019"/>
        <dbReference type="ChEBI" id="CHEBI:46398"/>
        <dbReference type="ChEBI" id="CHEBI:57705"/>
        <dbReference type="ChEBI" id="CHEBI:57776"/>
        <dbReference type="EC" id="2.7.7.23"/>
    </reaction>
</comment>
<dbReference type="SUPFAM" id="SSF51161">
    <property type="entry name" value="Trimeric LpxA-like enzymes"/>
    <property type="match status" value="1"/>
</dbReference>
<keyword evidence="13 20" id="KW-0573">Peptidoglycan synthesis</keyword>
<dbReference type="CDD" id="cd03353">
    <property type="entry name" value="LbH_GlmU_C"/>
    <property type="match status" value="1"/>
</dbReference>
<dbReference type="GO" id="GO:0009252">
    <property type="term" value="P:peptidoglycan biosynthetic process"/>
    <property type="evidence" value="ECO:0007669"/>
    <property type="project" value="UniProtKB-UniRule"/>
</dbReference>
<comment type="pathway">
    <text evidence="3 20">Nucleotide-sugar biosynthesis; UDP-N-acetyl-alpha-D-glucosamine biosynthesis; UDP-N-acetyl-alpha-D-glucosamine from N-acetyl-alpha-D-glucosamine 1-phosphate: step 1/1.</text>
</comment>
<evidence type="ECO:0000256" key="12">
    <source>
        <dbReference type="ARBA" id="ARBA00022960"/>
    </source>
</evidence>
<feature type="binding site" evidence="20">
    <location>
        <position position="102"/>
    </location>
    <ligand>
        <name>Mg(2+)</name>
        <dbReference type="ChEBI" id="CHEBI:18420"/>
    </ligand>
</feature>
<dbReference type="Gene3D" id="3.90.550.10">
    <property type="entry name" value="Spore Coat Polysaccharide Biosynthesis Protein SpsA, Chain A"/>
    <property type="match status" value="1"/>
</dbReference>
<keyword evidence="7 20" id="KW-0808">Transferase</keyword>
<name>A0A7I8DB53_9BACL</name>
<dbReference type="EC" id="2.3.1.157" evidence="20"/>
<feature type="binding site" evidence="20">
    <location>
        <position position="154"/>
    </location>
    <ligand>
        <name>UDP-N-acetyl-alpha-D-glucosamine</name>
        <dbReference type="ChEBI" id="CHEBI:57705"/>
    </ligand>
</feature>
<dbReference type="PANTHER" id="PTHR43584">
    <property type="entry name" value="NUCLEOTIDYL TRANSFERASE"/>
    <property type="match status" value="1"/>
</dbReference>
<comment type="cofactor">
    <cofactor evidence="20">
        <name>Mg(2+)</name>
        <dbReference type="ChEBI" id="CHEBI:18420"/>
    </cofactor>
    <text evidence="20">Binds 1 Mg(2+) ion per subunit.</text>
</comment>
<dbReference type="GO" id="GO:0016020">
    <property type="term" value="C:membrane"/>
    <property type="evidence" value="ECO:0007669"/>
    <property type="project" value="GOC"/>
</dbReference>
<sequence length="465" mass="49922">MSINAVVLAAGQGTRMKSRRHKVLHPVCGKPMIRHILDALQAAGIERRIVVIGSLGEQVQTELAGEVEFVWQKEQLGTGHAVMQVNPLLTNQEGITIVCNGDTPLITSETVQQLIELHKQQNASATVMTGIVENPYGYGRIIRGQDGSVLRIVEEKDASADEKQVREINSGTYCFNTPDLLQALSSLTSDNAQGEYYLTDCLDIMRRGGKRIAAFAVSDSDEILNINDRVQLASVEQILRQQIRLKHMRNGVTLMDPATTFIDADVQIGPDTTILPGTLITGLTEIGDACTIGPNTQIHNSSIGSNSTVTQSVLLESNFGSGVQIGPFAYVRPGSQVADQVKIGDFVEIKNSVIGAGTKIPHLSYIGDADIGAGTNIGCGTITVNFDGTKKYRTIVGENSFVGCNSNLVAPVTVGKDTYIAAGSTITHNVPDGALAVARERQVIKEGYKAKLEARLRDRSPKSEG</sequence>
<dbReference type="GO" id="GO:0003977">
    <property type="term" value="F:UDP-N-acetylglucosamine diphosphorylase activity"/>
    <property type="evidence" value="ECO:0007669"/>
    <property type="project" value="UniProtKB-UniRule"/>
</dbReference>
<dbReference type="InterPro" id="IPR005835">
    <property type="entry name" value="NTP_transferase_dom"/>
</dbReference>
<evidence type="ECO:0000256" key="18">
    <source>
        <dbReference type="ARBA" id="ARBA00048493"/>
    </source>
</evidence>